<gene>
    <name evidence="1" type="ORF">ACHAWO_008428</name>
</gene>
<evidence type="ECO:0000313" key="1">
    <source>
        <dbReference type="EMBL" id="KAL3777891.1"/>
    </source>
</evidence>
<sequence>MDALAGYGSDSDASNAQIGALSGLLGNYSDDDSHHDASIASMQPPTKRLKCDTKVDASLMAEDNIPEILPAPPLTSVASSNNPPSICFTKDYTVELRQKLSQQLATQIKGGQTDKQQALNNKLNQMRDTFHSKTSNDTTSKSFATHLKSQHQFHNPHLLKDIISHFEISPLQSNVGNTFSGF</sequence>
<accession>A0ABD3NTA7</accession>
<dbReference type="AlphaFoldDB" id="A0ABD3NTA7"/>
<dbReference type="EMBL" id="JALLPJ020001020">
    <property type="protein sequence ID" value="KAL3777891.1"/>
    <property type="molecule type" value="Genomic_DNA"/>
</dbReference>
<name>A0ABD3NTA7_9STRA</name>
<protein>
    <submittedName>
        <fullName evidence="1">Uncharacterized protein</fullName>
    </submittedName>
</protein>
<dbReference type="Proteomes" id="UP001530400">
    <property type="component" value="Unassembled WGS sequence"/>
</dbReference>
<feature type="non-terminal residue" evidence="1">
    <location>
        <position position="182"/>
    </location>
</feature>
<organism evidence="1 2">
    <name type="scientific">Cyclotella atomus</name>
    <dbReference type="NCBI Taxonomy" id="382360"/>
    <lineage>
        <taxon>Eukaryota</taxon>
        <taxon>Sar</taxon>
        <taxon>Stramenopiles</taxon>
        <taxon>Ochrophyta</taxon>
        <taxon>Bacillariophyta</taxon>
        <taxon>Coscinodiscophyceae</taxon>
        <taxon>Thalassiosirophycidae</taxon>
        <taxon>Stephanodiscales</taxon>
        <taxon>Stephanodiscaceae</taxon>
        <taxon>Cyclotella</taxon>
    </lineage>
</organism>
<comment type="caution">
    <text evidence="1">The sequence shown here is derived from an EMBL/GenBank/DDBJ whole genome shotgun (WGS) entry which is preliminary data.</text>
</comment>
<proteinExistence type="predicted"/>
<evidence type="ECO:0000313" key="2">
    <source>
        <dbReference type="Proteomes" id="UP001530400"/>
    </source>
</evidence>
<keyword evidence="2" id="KW-1185">Reference proteome</keyword>
<reference evidence="1 2" key="1">
    <citation type="submission" date="2024-10" db="EMBL/GenBank/DDBJ databases">
        <title>Updated reference genomes for cyclostephanoid diatoms.</title>
        <authorList>
            <person name="Roberts W.R."/>
            <person name="Alverson A.J."/>
        </authorList>
    </citation>
    <scope>NUCLEOTIDE SEQUENCE [LARGE SCALE GENOMIC DNA]</scope>
    <source>
        <strain evidence="1 2">AJA010-31</strain>
    </source>
</reference>